<evidence type="ECO:0000313" key="5">
    <source>
        <dbReference type="EMBL" id="CAB4575617.1"/>
    </source>
</evidence>
<gene>
    <name evidence="5" type="ORF">UFOPK1684_01022</name>
    <name evidence="6" type="ORF">UFOPK2158_00112</name>
</gene>
<dbReference type="Gene3D" id="3.20.20.70">
    <property type="entry name" value="Aldolase class I"/>
    <property type="match status" value="1"/>
</dbReference>
<evidence type="ECO:0000256" key="1">
    <source>
        <dbReference type="ARBA" id="ARBA00001947"/>
    </source>
</evidence>
<sequence length="289" mass="30686">MFSETDDKGLAFNQRNYRPMVINVALTGTEPSKSDNPRVPMSPPEIAADVERCATRGATVFHLHMRDSLGNPTQSEERFSETIQLVRAAVPAAIICVTTTSRGSANFDERCVPLRLQGGLKPDFASLSMGSFNFPKVVSRNPRNEIEMLAEVMKAAQILPELEVFEPGMLGTAHHLIRKGLVPEKPSINIFLGNFGSSGATVGSLAPFMAELPIGSNWALAGIGRFQRKAIVLAAALGGNVRVGLEDDPIGDGSGAWSNADAVQLAADAAGIAGRTVASFDEARSLLGL</sequence>
<dbReference type="GO" id="GO:0046872">
    <property type="term" value="F:metal ion binding"/>
    <property type="evidence" value="ECO:0007669"/>
    <property type="project" value="UniProtKB-KW"/>
</dbReference>
<dbReference type="Pfam" id="PF05853">
    <property type="entry name" value="BKACE"/>
    <property type="match status" value="1"/>
</dbReference>
<name>A0A6J6JD22_9ZZZZ</name>
<dbReference type="EMBL" id="CAEZTM010000048">
    <property type="protein sequence ID" value="CAB4575617.1"/>
    <property type="molecule type" value="Genomic_DNA"/>
</dbReference>
<evidence type="ECO:0000256" key="2">
    <source>
        <dbReference type="ARBA" id="ARBA00022679"/>
    </source>
</evidence>
<keyword evidence="2" id="KW-0808">Transferase</keyword>
<dbReference type="InterPro" id="IPR008567">
    <property type="entry name" value="BKACE"/>
</dbReference>
<evidence type="ECO:0000256" key="4">
    <source>
        <dbReference type="ARBA" id="ARBA00022833"/>
    </source>
</evidence>
<dbReference type="AlphaFoldDB" id="A0A6J6JD22"/>
<dbReference type="PANTHER" id="PTHR37418">
    <property type="entry name" value="3-KETO-5-AMINOHEXANOATE CLEAVAGE ENZYME-RELATED"/>
    <property type="match status" value="1"/>
</dbReference>
<dbReference type="EMBL" id="CAEZVY010000006">
    <property type="protein sequence ID" value="CAB4634800.1"/>
    <property type="molecule type" value="Genomic_DNA"/>
</dbReference>
<evidence type="ECO:0000313" key="6">
    <source>
        <dbReference type="EMBL" id="CAB4634800.1"/>
    </source>
</evidence>
<reference evidence="6" key="1">
    <citation type="submission" date="2020-05" db="EMBL/GenBank/DDBJ databases">
        <authorList>
            <person name="Chiriac C."/>
            <person name="Salcher M."/>
            <person name="Ghai R."/>
            <person name="Kavagutti S V."/>
        </authorList>
    </citation>
    <scope>NUCLEOTIDE SEQUENCE</scope>
</reference>
<comment type="cofactor">
    <cofactor evidence="1">
        <name>Zn(2+)</name>
        <dbReference type="ChEBI" id="CHEBI:29105"/>
    </cofactor>
</comment>
<protein>
    <submittedName>
        <fullName evidence="6">Unannotated protein</fullName>
    </submittedName>
</protein>
<proteinExistence type="predicted"/>
<accession>A0A6J6JD22</accession>
<keyword evidence="3" id="KW-0479">Metal-binding</keyword>
<dbReference type="GO" id="GO:0043720">
    <property type="term" value="F:3-keto-5-aminohexanoate cleavage activity"/>
    <property type="evidence" value="ECO:0007669"/>
    <property type="project" value="InterPro"/>
</dbReference>
<dbReference type="PANTHER" id="PTHR37418:SF2">
    <property type="entry name" value="3-KETO-5-AMINOHEXANOATE CLEAVAGE ENZYME"/>
    <property type="match status" value="1"/>
</dbReference>
<organism evidence="6">
    <name type="scientific">freshwater metagenome</name>
    <dbReference type="NCBI Taxonomy" id="449393"/>
    <lineage>
        <taxon>unclassified sequences</taxon>
        <taxon>metagenomes</taxon>
        <taxon>ecological metagenomes</taxon>
    </lineage>
</organism>
<dbReference type="InterPro" id="IPR013785">
    <property type="entry name" value="Aldolase_TIM"/>
</dbReference>
<keyword evidence="4" id="KW-0862">Zinc</keyword>
<evidence type="ECO:0000256" key="3">
    <source>
        <dbReference type="ARBA" id="ARBA00022723"/>
    </source>
</evidence>